<evidence type="ECO:0000313" key="2">
    <source>
        <dbReference type="EMBL" id="EHK21137.1"/>
    </source>
</evidence>
<dbReference type="Proteomes" id="UP000007115">
    <property type="component" value="Unassembled WGS sequence"/>
</dbReference>
<name>G9MWG8_HYPVG</name>
<dbReference type="PANTHER" id="PTHR43283:SF3">
    <property type="entry name" value="BETA-LACTAMASE FAMILY PROTEIN (AFU_ORTHOLOGUE AFUA_5G07500)"/>
    <property type="match status" value="1"/>
</dbReference>
<evidence type="ECO:0000259" key="1">
    <source>
        <dbReference type="Pfam" id="PF00144"/>
    </source>
</evidence>
<organism evidence="2 3">
    <name type="scientific">Hypocrea virens (strain Gv29-8 / FGSC 10586)</name>
    <name type="common">Gliocladium virens</name>
    <name type="synonym">Trichoderma virens</name>
    <dbReference type="NCBI Taxonomy" id="413071"/>
    <lineage>
        <taxon>Eukaryota</taxon>
        <taxon>Fungi</taxon>
        <taxon>Dikarya</taxon>
        <taxon>Ascomycota</taxon>
        <taxon>Pezizomycotina</taxon>
        <taxon>Sordariomycetes</taxon>
        <taxon>Hypocreomycetidae</taxon>
        <taxon>Hypocreales</taxon>
        <taxon>Hypocreaceae</taxon>
        <taxon>Trichoderma</taxon>
    </lineage>
</organism>
<comment type="caution">
    <text evidence="2">The sequence shown here is derived from an EMBL/GenBank/DDBJ whole genome shotgun (WGS) entry which is preliminary data.</text>
</comment>
<dbReference type="Pfam" id="PF00144">
    <property type="entry name" value="Beta-lactamase"/>
    <property type="match status" value="1"/>
</dbReference>
<dbReference type="eggNOG" id="ENOG502QQGR">
    <property type="taxonomic scope" value="Eukaryota"/>
</dbReference>
<dbReference type="InterPro" id="IPR001466">
    <property type="entry name" value="Beta-lactam-related"/>
</dbReference>
<dbReference type="EMBL" id="ABDF02000074">
    <property type="protein sequence ID" value="EHK21137.1"/>
    <property type="molecule type" value="Genomic_DNA"/>
</dbReference>
<dbReference type="InParanoid" id="G9MWG8"/>
<dbReference type="GeneID" id="25791748"/>
<sequence>MRSAIKEKADAVIAAAVPDTIPLVNFLALTRSGEVLYQATAGSRQAGSDIPLQLGDIFWLASHTKILGMMALLKCVDMGLIGLDDSVLSKLPDLALEQVRLNPDDPGSATRLRVGDITVRNLLTFTAGNAYPVVDFLATLSPVEIVADPEPFFPNNKSVYAGAHANDPNQVWRYGAEADYAGLLVENLTGVSLGDFIQGELLGPAGVSGEDFTFRLNKEQTSRLVSQHVRVNESLIVPRGPIYNDTNIQFESAGAGGFATIEAMGQALLPLINGGKHPVTGARILSTSIVEEALRPQLSAVELANGLDAPSQASNDGGVLFPGTAKQWGLGALLFPAGFETGRGNGTFAWAGFCNTNWHADNEKGVVVLGWSQFIPQDDPTFNTVVRYPIEEILYDVIGSGF</sequence>
<dbReference type="InterPro" id="IPR050789">
    <property type="entry name" value="Diverse_Enzym_Activities"/>
</dbReference>
<proteinExistence type="predicted"/>
<dbReference type="HOGENOM" id="CLU_020027_11_1_1"/>
<protein>
    <recommendedName>
        <fullName evidence="1">Beta-lactamase-related domain-containing protein</fullName>
    </recommendedName>
</protein>
<dbReference type="InterPro" id="IPR012338">
    <property type="entry name" value="Beta-lactam/transpept-like"/>
</dbReference>
<dbReference type="RefSeq" id="XP_013955331.1">
    <property type="nucleotide sequence ID" value="XM_014099856.1"/>
</dbReference>
<dbReference type="SUPFAM" id="SSF56601">
    <property type="entry name" value="beta-lactamase/transpeptidase-like"/>
    <property type="match status" value="1"/>
</dbReference>
<keyword evidence="3" id="KW-1185">Reference proteome</keyword>
<feature type="domain" description="Beta-lactamase-related" evidence="1">
    <location>
        <begin position="27"/>
        <end position="370"/>
    </location>
</feature>
<evidence type="ECO:0000313" key="3">
    <source>
        <dbReference type="Proteomes" id="UP000007115"/>
    </source>
</evidence>
<dbReference type="VEuPathDB" id="FungiDB:TRIVIDRAFT_223225"/>
<dbReference type="AlphaFoldDB" id="G9MWG8"/>
<dbReference type="Gene3D" id="3.40.710.10">
    <property type="entry name" value="DD-peptidase/beta-lactamase superfamily"/>
    <property type="match status" value="1"/>
</dbReference>
<reference evidence="2 3" key="1">
    <citation type="journal article" date="2011" name="Genome Biol.">
        <title>Comparative genome sequence analysis underscores mycoparasitism as the ancestral life style of Trichoderma.</title>
        <authorList>
            <person name="Kubicek C.P."/>
            <person name="Herrera-Estrella A."/>
            <person name="Seidl-Seiboth V."/>
            <person name="Martinez D.A."/>
            <person name="Druzhinina I.S."/>
            <person name="Thon M."/>
            <person name="Zeilinger S."/>
            <person name="Casas-Flores S."/>
            <person name="Horwitz B.A."/>
            <person name="Mukherjee P.K."/>
            <person name="Mukherjee M."/>
            <person name="Kredics L."/>
            <person name="Alcaraz L.D."/>
            <person name="Aerts A."/>
            <person name="Antal Z."/>
            <person name="Atanasova L."/>
            <person name="Cervantes-Badillo M.G."/>
            <person name="Challacombe J."/>
            <person name="Chertkov O."/>
            <person name="McCluskey K."/>
            <person name="Coulpier F."/>
            <person name="Deshpande N."/>
            <person name="von Doehren H."/>
            <person name="Ebbole D.J."/>
            <person name="Esquivel-Naranjo E.U."/>
            <person name="Fekete E."/>
            <person name="Flipphi M."/>
            <person name="Glaser F."/>
            <person name="Gomez-Rodriguez E.Y."/>
            <person name="Gruber S."/>
            <person name="Han C."/>
            <person name="Henrissat B."/>
            <person name="Hermosa R."/>
            <person name="Hernandez-Onate M."/>
            <person name="Karaffa L."/>
            <person name="Kosti I."/>
            <person name="Le Crom S."/>
            <person name="Lindquist E."/>
            <person name="Lucas S."/>
            <person name="Luebeck M."/>
            <person name="Luebeck P.S."/>
            <person name="Margeot A."/>
            <person name="Metz B."/>
            <person name="Misra M."/>
            <person name="Nevalainen H."/>
            <person name="Omann M."/>
            <person name="Packer N."/>
            <person name="Perrone G."/>
            <person name="Uresti-Rivera E.E."/>
            <person name="Salamov A."/>
            <person name="Schmoll M."/>
            <person name="Seiboth B."/>
            <person name="Shapiro H."/>
            <person name="Sukno S."/>
            <person name="Tamayo-Ramos J.A."/>
            <person name="Tisch D."/>
            <person name="Wiest A."/>
            <person name="Wilkinson H.H."/>
            <person name="Zhang M."/>
            <person name="Coutinho P.M."/>
            <person name="Kenerley C.M."/>
            <person name="Monte E."/>
            <person name="Baker S.E."/>
            <person name="Grigoriev I.V."/>
        </authorList>
    </citation>
    <scope>NUCLEOTIDE SEQUENCE [LARGE SCALE GENOMIC DNA]</scope>
    <source>
        <strain evidence="3">Gv29-8 / FGSC 10586</strain>
    </source>
</reference>
<dbReference type="PANTHER" id="PTHR43283">
    <property type="entry name" value="BETA-LACTAMASE-RELATED"/>
    <property type="match status" value="1"/>
</dbReference>
<dbReference type="OMA" id="HANDPNQ"/>
<dbReference type="OrthoDB" id="428260at2759"/>
<gene>
    <name evidence="2" type="ORF">TRIVIDRAFT_223225</name>
</gene>
<accession>G9MWG8</accession>